<keyword evidence="5 10" id="KW-0812">Transmembrane</keyword>
<comment type="similarity">
    <text evidence="3 10">Belongs to the PRM1 family.</text>
</comment>
<keyword evidence="4 10" id="KW-1003">Cell membrane</keyword>
<comment type="caution">
    <text evidence="12">The sequence shown here is derived from an EMBL/GenBank/DDBJ whole genome shotgun (WGS) entry which is preliminary data.</text>
</comment>
<evidence type="ECO:0000256" key="3">
    <source>
        <dbReference type="ARBA" id="ARBA00010780"/>
    </source>
</evidence>
<dbReference type="Proteomes" id="UP001391051">
    <property type="component" value="Unassembled WGS sequence"/>
</dbReference>
<keyword evidence="8 10" id="KW-0472">Membrane</keyword>
<keyword evidence="9" id="KW-0325">Glycoprotein</keyword>
<feature type="transmembrane region" description="Helical" evidence="10">
    <location>
        <begin position="409"/>
        <end position="434"/>
    </location>
</feature>
<dbReference type="InterPro" id="IPR026777">
    <property type="entry name" value="PRM1"/>
</dbReference>
<dbReference type="PANTHER" id="PTHR31030">
    <property type="entry name" value="PLASMA MEMBRANE FUSION PROTEIN PRM1"/>
    <property type="match status" value="1"/>
</dbReference>
<proteinExistence type="inferred from homology"/>
<evidence type="ECO:0000256" key="8">
    <source>
        <dbReference type="ARBA" id="ARBA00023136"/>
    </source>
</evidence>
<keyword evidence="6 10" id="KW-0184">Conjugation</keyword>
<accession>A0ABR1Q7F1</accession>
<dbReference type="RefSeq" id="XP_066697532.1">
    <property type="nucleotide sequence ID" value="XM_066845134.1"/>
</dbReference>
<evidence type="ECO:0000313" key="13">
    <source>
        <dbReference type="Proteomes" id="UP001391051"/>
    </source>
</evidence>
<evidence type="ECO:0000256" key="9">
    <source>
        <dbReference type="ARBA" id="ARBA00023180"/>
    </source>
</evidence>
<feature type="transmembrane region" description="Helical" evidence="10">
    <location>
        <begin position="335"/>
        <end position="358"/>
    </location>
</feature>
<keyword evidence="13" id="KW-1185">Reference proteome</keyword>
<evidence type="ECO:0000256" key="4">
    <source>
        <dbReference type="ARBA" id="ARBA00022475"/>
    </source>
</evidence>
<evidence type="ECO:0000256" key="5">
    <source>
        <dbReference type="ARBA" id="ARBA00022692"/>
    </source>
</evidence>
<comment type="function">
    <text evidence="1 10">Involved in cell fusion during mating by stabilizing the plasma membrane fusion event.</text>
</comment>
<gene>
    <name evidence="12" type="ORF">PG986_008912</name>
</gene>
<evidence type="ECO:0000256" key="6">
    <source>
        <dbReference type="ARBA" id="ARBA00022971"/>
    </source>
</evidence>
<evidence type="ECO:0000313" key="12">
    <source>
        <dbReference type="EMBL" id="KAK7948026.1"/>
    </source>
</evidence>
<name>A0ABR1Q7F1_9PEZI</name>
<evidence type="ECO:0000256" key="10">
    <source>
        <dbReference type="RuleBase" id="RU366035"/>
    </source>
</evidence>
<organism evidence="12 13">
    <name type="scientific">Apiospora aurea</name>
    <dbReference type="NCBI Taxonomy" id="335848"/>
    <lineage>
        <taxon>Eukaryota</taxon>
        <taxon>Fungi</taxon>
        <taxon>Dikarya</taxon>
        <taxon>Ascomycota</taxon>
        <taxon>Pezizomycotina</taxon>
        <taxon>Sordariomycetes</taxon>
        <taxon>Xylariomycetidae</taxon>
        <taxon>Amphisphaeriales</taxon>
        <taxon>Apiosporaceae</taxon>
        <taxon>Apiospora</taxon>
    </lineage>
</organism>
<feature type="compositionally biased region" description="Low complexity" evidence="11">
    <location>
        <begin position="692"/>
        <end position="701"/>
    </location>
</feature>
<dbReference type="GeneID" id="92078196"/>
<feature type="region of interest" description="Disordered" evidence="11">
    <location>
        <begin position="19"/>
        <end position="38"/>
    </location>
</feature>
<comment type="caution">
    <text evidence="10">Lacks conserved residue(s) required for the propagation of feature annotation.</text>
</comment>
<dbReference type="PANTHER" id="PTHR31030:SF1">
    <property type="entry name" value="PLASMA MEMBRANE FUSION PROTEIN PRM1"/>
    <property type="match status" value="1"/>
</dbReference>
<sequence>MASTHDQYALPASLKGESFEMKNQGPQDPPTYSTNPGVVRTDGHAPYLGLQARLSQIWLNRWTILLILVLVRVLLMLGGLNDNLGEAKIKALSACTKVEDVGSAMASMPHYLSVGVNRLTAKGITETVHGMMVILDMILTGVKELILFVINMMTSTYTCLISAAVHGGLNVSAAVITKTTDAMNKAIGPITDDIAKVGDSVQNEMNDILGKISQGIGSIGSVFGKDPPKAPQINMGPDLDKLKNVKIDTSGFVSDLNKLNKELPDFDDVQNFTRRAVSIPFDLVKKALNDTYGAWKFDDSVFPVAKKEALSFCSNNSGIVDFFENLFKIAHTAKIAFIVVICILAVLVCIPMAYWEIYRWRRTVTYAQTFSEKKHDDVHFMMLGASPFASKVGIQVAEKVSKDEQRRNLIQWAVAYGTSIPAIFVLSLAIAGFVSCLCQYMVLAAVEKEVPALANQVGNFANEVVTSLEGVSEGWARDANSVVLSFQNEINNDVFGYVTNATGAVNDTLNTFTRLMDKGLTTVFGKTILEDPIKEVVRCLIGLKVEAVQKGLTWVHDHSKVSFPLFGNDTFSAGAQRSIDGDSDMTTFLASPSSVTTDEVTGAVTRVTNHLRNGIIQEALISTGLLLVYIVVVLVGIIRTMIAFPAAGGYGTHQNRGGPLTGDGRPPMSPRTAQFVRRSQSEGPPMFMTGARNNANANSGGDPFGDDAAYATVGRTPRSNPTTHFGHARQSSYGETGNYGNEKY</sequence>
<feature type="compositionally biased region" description="Polar residues" evidence="11">
    <location>
        <begin position="717"/>
        <end position="744"/>
    </location>
</feature>
<feature type="region of interest" description="Disordered" evidence="11">
    <location>
        <begin position="692"/>
        <end position="744"/>
    </location>
</feature>
<feature type="compositionally biased region" description="Polar residues" evidence="11">
    <location>
        <begin position="24"/>
        <end position="36"/>
    </location>
</feature>
<evidence type="ECO:0000256" key="7">
    <source>
        <dbReference type="ARBA" id="ARBA00022989"/>
    </source>
</evidence>
<protein>
    <recommendedName>
        <fullName evidence="10">Plasma membrane fusion protein PRM1</fullName>
    </recommendedName>
</protein>
<evidence type="ECO:0000256" key="2">
    <source>
        <dbReference type="ARBA" id="ARBA00004651"/>
    </source>
</evidence>
<feature type="transmembrane region" description="Helical" evidence="10">
    <location>
        <begin position="62"/>
        <end position="80"/>
    </location>
</feature>
<comment type="subcellular location">
    <subcellularLocation>
        <location evidence="2 10">Cell membrane</location>
        <topology evidence="2 10">Multi-pass membrane protein</topology>
    </subcellularLocation>
</comment>
<keyword evidence="7 10" id="KW-1133">Transmembrane helix</keyword>
<evidence type="ECO:0000256" key="1">
    <source>
        <dbReference type="ARBA" id="ARBA00002512"/>
    </source>
</evidence>
<dbReference type="EMBL" id="JAQQWE010000006">
    <property type="protein sequence ID" value="KAK7948026.1"/>
    <property type="molecule type" value="Genomic_DNA"/>
</dbReference>
<feature type="transmembrane region" description="Helical" evidence="10">
    <location>
        <begin position="619"/>
        <end position="638"/>
    </location>
</feature>
<evidence type="ECO:0000256" key="11">
    <source>
        <dbReference type="SAM" id="MobiDB-lite"/>
    </source>
</evidence>
<reference evidence="12 13" key="1">
    <citation type="submission" date="2023-01" db="EMBL/GenBank/DDBJ databases">
        <title>Analysis of 21 Apiospora genomes using comparative genomics revels a genus with tremendous synthesis potential of carbohydrate active enzymes and secondary metabolites.</title>
        <authorList>
            <person name="Sorensen T."/>
        </authorList>
    </citation>
    <scope>NUCLEOTIDE SEQUENCE [LARGE SCALE GENOMIC DNA]</scope>
    <source>
        <strain evidence="12 13">CBS 24483</strain>
    </source>
</reference>
<feature type="region of interest" description="Disordered" evidence="11">
    <location>
        <begin position="649"/>
        <end position="671"/>
    </location>
</feature>